<dbReference type="GeneID" id="92006938"/>
<dbReference type="EMBL" id="JAJVCZ030000003">
    <property type="protein sequence ID" value="KAL0261423.1"/>
    <property type="molecule type" value="Genomic_DNA"/>
</dbReference>
<keyword evidence="2" id="KW-1185">Reference proteome</keyword>
<evidence type="ECO:0000313" key="2">
    <source>
        <dbReference type="Proteomes" id="UP001430584"/>
    </source>
</evidence>
<name>A0ABR3CLB4_9PEZI</name>
<protein>
    <recommendedName>
        <fullName evidence="3">Protein kinase domain-containing protein</fullName>
    </recommendedName>
</protein>
<dbReference type="RefSeq" id="XP_066634452.1">
    <property type="nucleotide sequence ID" value="XM_066774333.1"/>
</dbReference>
<accession>A0ABR3CLB4</accession>
<reference evidence="1 2" key="1">
    <citation type="submission" date="2024-02" db="EMBL/GenBank/DDBJ databases">
        <title>De novo assembly and annotation of 12 fungi associated with fruit tree decline syndrome in Ontario, Canada.</title>
        <authorList>
            <person name="Sulman M."/>
            <person name="Ellouze W."/>
            <person name="Ilyukhin E."/>
        </authorList>
    </citation>
    <scope>NUCLEOTIDE SEQUENCE [LARGE SCALE GENOMIC DNA]</scope>
    <source>
        <strain evidence="1 2">FDS-637</strain>
    </source>
</reference>
<sequence>MTHLQHRDSKMAQIVSTYKYRKIKSIDHWCVKSAGVDFLGKRRDNCVKYIEKNAATQSQLDLLGKEYRALRILDHLNIANMVDSSTNPEKLIGCISLTYHEQGDLTIYVME</sequence>
<dbReference type="Proteomes" id="UP001430584">
    <property type="component" value="Unassembled WGS sequence"/>
</dbReference>
<evidence type="ECO:0008006" key="3">
    <source>
        <dbReference type="Google" id="ProtNLM"/>
    </source>
</evidence>
<organism evidence="1 2">
    <name type="scientific">Diplodia seriata</name>
    <dbReference type="NCBI Taxonomy" id="420778"/>
    <lineage>
        <taxon>Eukaryota</taxon>
        <taxon>Fungi</taxon>
        <taxon>Dikarya</taxon>
        <taxon>Ascomycota</taxon>
        <taxon>Pezizomycotina</taxon>
        <taxon>Dothideomycetes</taxon>
        <taxon>Dothideomycetes incertae sedis</taxon>
        <taxon>Botryosphaeriales</taxon>
        <taxon>Botryosphaeriaceae</taxon>
        <taxon>Diplodia</taxon>
    </lineage>
</organism>
<comment type="caution">
    <text evidence="1">The sequence shown here is derived from an EMBL/GenBank/DDBJ whole genome shotgun (WGS) entry which is preliminary data.</text>
</comment>
<dbReference type="InterPro" id="IPR011009">
    <property type="entry name" value="Kinase-like_dom_sf"/>
</dbReference>
<evidence type="ECO:0000313" key="1">
    <source>
        <dbReference type="EMBL" id="KAL0261423.1"/>
    </source>
</evidence>
<proteinExistence type="predicted"/>
<gene>
    <name evidence="1" type="ORF">SLS55_002853</name>
</gene>
<dbReference type="SUPFAM" id="SSF56112">
    <property type="entry name" value="Protein kinase-like (PK-like)"/>
    <property type="match status" value="1"/>
</dbReference>